<accession>A0A9E2KBZ0</accession>
<dbReference type="EMBL" id="JAHLFQ010000056">
    <property type="protein sequence ID" value="MBU3803696.1"/>
    <property type="molecule type" value="Genomic_DNA"/>
</dbReference>
<dbReference type="Proteomes" id="UP000824229">
    <property type="component" value="Unassembled WGS sequence"/>
</dbReference>
<proteinExistence type="predicted"/>
<organism evidence="1 2">
    <name type="scientific">Candidatus Cellulosilyticum pullistercoris</name>
    <dbReference type="NCBI Taxonomy" id="2838521"/>
    <lineage>
        <taxon>Bacteria</taxon>
        <taxon>Bacillati</taxon>
        <taxon>Bacillota</taxon>
        <taxon>Clostridia</taxon>
        <taxon>Lachnospirales</taxon>
        <taxon>Cellulosilyticaceae</taxon>
        <taxon>Cellulosilyticum</taxon>
    </lineage>
</organism>
<protein>
    <submittedName>
        <fullName evidence="1">Uncharacterized protein</fullName>
    </submittedName>
</protein>
<reference evidence="1" key="1">
    <citation type="journal article" date="2021" name="PeerJ">
        <title>Extensive microbial diversity within the chicken gut microbiome revealed by metagenomics and culture.</title>
        <authorList>
            <person name="Gilroy R."/>
            <person name="Ravi A."/>
            <person name="Getino M."/>
            <person name="Pursley I."/>
            <person name="Horton D.L."/>
            <person name="Alikhan N.F."/>
            <person name="Baker D."/>
            <person name="Gharbi K."/>
            <person name="Hall N."/>
            <person name="Watson M."/>
            <person name="Adriaenssens E.M."/>
            <person name="Foster-Nyarko E."/>
            <person name="Jarju S."/>
            <person name="Secka A."/>
            <person name="Antonio M."/>
            <person name="Oren A."/>
            <person name="Chaudhuri R.R."/>
            <person name="La Ragione R."/>
            <person name="Hildebrand F."/>
            <person name="Pallen M.J."/>
        </authorList>
    </citation>
    <scope>NUCLEOTIDE SEQUENCE</scope>
    <source>
        <strain evidence="1">B5-657</strain>
    </source>
</reference>
<reference evidence="1" key="2">
    <citation type="submission" date="2021-04" db="EMBL/GenBank/DDBJ databases">
        <authorList>
            <person name="Gilroy R."/>
        </authorList>
    </citation>
    <scope>NUCLEOTIDE SEQUENCE</scope>
    <source>
        <strain evidence="1">B5-657</strain>
    </source>
</reference>
<dbReference type="AlphaFoldDB" id="A0A9E2KBZ0"/>
<name>A0A9E2KBZ0_9FIRM</name>
<gene>
    <name evidence="1" type="ORF">H9872_02905</name>
</gene>
<evidence type="ECO:0000313" key="1">
    <source>
        <dbReference type="EMBL" id="MBU3803696.1"/>
    </source>
</evidence>
<comment type="caution">
    <text evidence="1">The sequence shown here is derived from an EMBL/GenBank/DDBJ whole genome shotgun (WGS) entry which is preliminary data.</text>
</comment>
<sequence>MAKQFMDQIIIKDQMLIFKDAFGAEYSLPNLTVLLHDYNTTTDLKVKQRLYEILNHDLGSLLVIEIMIDANHEVTKKRLETGEISKNMKHVHDYYVILKSHYALAKDQFEKTHALALPDFESCHFAMFPYGLVIKRNDFPNYQNSYTDISALTHLLEKSTT</sequence>
<evidence type="ECO:0000313" key="2">
    <source>
        <dbReference type="Proteomes" id="UP000824229"/>
    </source>
</evidence>